<accession>A0ABP2K9N3</accession>
<proteinExistence type="predicted"/>
<evidence type="ECO:0000313" key="1">
    <source>
        <dbReference type="EMBL" id="EFS93617.1"/>
    </source>
</evidence>
<dbReference type="Proteomes" id="UP000003179">
    <property type="component" value="Unassembled WGS sequence"/>
</dbReference>
<comment type="caution">
    <text evidence="1">The sequence shown here is derived from an EMBL/GenBank/DDBJ whole genome shotgun (WGS) entry which is preliminary data.</text>
</comment>
<name>A0ABP2K9N3_9ACTN</name>
<keyword evidence="2" id="KW-1185">Reference proteome</keyword>
<protein>
    <submittedName>
        <fullName evidence="1">Uncharacterized protein</fullName>
    </submittedName>
</protein>
<sequence length="45" mass="4834">MQEVKALPAPDAECAASVRDDRLGASEQRFRCGTIASRVTGLCRP</sequence>
<reference evidence="1" key="1">
    <citation type="submission" date="2010-08" db="EMBL/GenBank/DDBJ databases">
        <authorList>
            <person name="Weinstock G."/>
            <person name="Sodergren E."/>
            <person name="Clifton S."/>
            <person name="Fulton L."/>
            <person name="Fulton B."/>
            <person name="Courtney L."/>
            <person name="Fronick C."/>
            <person name="Harrison M."/>
            <person name="Strong C."/>
            <person name="Farmer C."/>
            <person name="Delahaunty K."/>
            <person name="Markovic C."/>
            <person name="Hall O."/>
            <person name="Minx P."/>
            <person name="Tomlinson C."/>
            <person name="Mitreva M."/>
            <person name="Hou S."/>
            <person name="Chen J."/>
            <person name="Wollam A."/>
            <person name="Pepin K.H."/>
            <person name="Johnson M."/>
            <person name="Bhonagiri V."/>
            <person name="Zhang X."/>
            <person name="Suruliraj S."/>
            <person name="Warren W."/>
            <person name="Chinwalla A."/>
            <person name="Mardis E.R."/>
            <person name="Wilson R.K."/>
        </authorList>
    </citation>
    <scope>NUCLEOTIDE SEQUENCE [LARGE SCALE GENOMIC DNA]</scope>
    <source>
        <strain evidence="1">HL044PA1</strain>
    </source>
</reference>
<organism evidence="1 2">
    <name type="scientific">Cutibacterium modestum HL044PA1</name>
    <dbReference type="NCBI Taxonomy" id="765109"/>
    <lineage>
        <taxon>Bacteria</taxon>
        <taxon>Bacillati</taxon>
        <taxon>Actinomycetota</taxon>
        <taxon>Actinomycetes</taxon>
        <taxon>Propionibacteriales</taxon>
        <taxon>Propionibacteriaceae</taxon>
        <taxon>Cutibacterium</taxon>
        <taxon>Cutibacterium modestum</taxon>
    </lineage>
</organism>
<evidence type="ECO:0000313" key="2">
    <source>
        <dbReference type="Proteomes" id="UP000003179"/>
    </source>
</evidence>
<dbReference type="EMBL" id="ADZU01000003">
    <property type="protein sequence ID" value="EFS93617.1"/>
    <property type="molecule type" value="Genomic_DNA"/>
</dbReference>
<gene>
    <name evidence="1" type="ORF">HMPREF9607_00071</name>
</gene>